<feature type="compositionally biased region" description="Basic and acidic residues" evidence="1">
    <location>
        <begin position="9"/>
        <end position="21"/>
    </location>
</feature>
<dbReference type="EMBL" id="KN882003">
    <property type="protein sequence ID" value="KIY47197.1"/>
    <property type="molecule type" value="Genomic_DNA"/>
</dbReference>
<organism evidence="2 3">
    <name type="scientific">Fistulina hepatica ATCC 64428</name>
    <dbReference type="NCBI Taxonomy" id="1128425"/>
    <lineage>
        <taxon>Eukaryota</taxon>
        <taxon>Fungi</taxon>
        <taxon>Dikarya</taxon>
        <taxon>Basidiomycota</taxon>
        <taxon>Agaricomycotina</taxon>
        <taxon>Agaricomycetes</taxon>
        <taxon>Agaricomycetidae</taxon>
        <taxon>Agaricales</taxon>
        <taxon>Fistulinaceae</taxon>
        <taxon>Fistulina</taxon>
    </lineage>
</organism>
<dbReference type="Proteomes" id="UP000054144">
    <property type="component" value="Unassembled WGS sequence"/>
</dbReference>
<gene>
    <name evidence="2" type="ORF">FISHEDRAFT_74904</name>
</gene>
<feature type="region of interest" description="Disordered" evidence="1">
    <location>
        <begin position="1"/>
        <end position="31"/>
    </location>
</feature>
<protein>
    <submittedName>
        <fullName evidence="2">Uncharacterized protein</fullName>
    </submittedName>
</protein>
<feature type="region of interest" description="Disordered" evidence="1">
    <location>
        <begin position="174"/>
        <end position="237"/>
    </location>
</feature>
<dbReference type="AlphaFoldDB" id="A0A0D7A852"/>
<accession>A0A0D7A852</accession>
<feature type="compositionally biased region" description="Basic and acidic residues" evidence="1">
    <location>
        <begin position="189"/>
        <end position="225"/>
    </location>
</feature>
<keyword evidence="3" id="KW-1185">Reference proteome</keyword>
<evidence type="ECO:0000313" key="2">
    <source>
        <dbReference type="EMBL" id="KIY47197.1"/>
    </source>
</evidence>
<reference evidence="2 3" key="1">
    <citation type="journal article" date="2015" name="Fungal Genet. Biol.">
        <title>Evolution of novel wood decay mechanisms in Agaricales revealed by the genome sequences of Fistulina hepatica and Cylindrobasidium torrendii.</title>
        <authorList>
            <person name="Floudas D."/>
            <person name="Held B.W."/>
            <person name="Riley R."/>
            <person name="Nagy L.G."/>
            <person name="Koehler G."/>
            <person name="Ransdell A.S."/>
            <person name="Younus H."/>
            <person name="Chow J."/>
            <person name="Chiniquy J."/>
            <person name="Lipzen A."/>
            <person name="Tritt A."/>
            <person name="Sun H."/>
            <person name="Haridas S."/>
            <person name="LaButti K."/>
            <person name="Ohm R.A."/>
            <person name="Kues U."/>
            <person name="Blanchette R.A."/>
            <person name="Grigoriev I.V."/>
            <person name="Minto R.E."/>
            <person name="Hibbett D.S."/>
        </authorList>
    </citation>
    <scope>NUCLEOTIDE SEQUENCE [LARGE SCALE GENOMIC DNA]</scope>
    <source>
        <strain evidence="2 3">ATCC 64428</strain>
    </source>
</reference>
<name>A0A0D7A852_9AGAR</name>
<sequence length="277" mass="32022">MLKTRKSIGKRDNDSDDEFKPTVKKRATQTAACKAATLSKSHGYPSTASALGRLPPRHRMHDLPRRMDDFLRNRRGDTIQDISYSRRWPRTSKRLFSCTPCYRKAVCQYCPYMVAAIYKKENIMDVALKHLGTKQVRHLQFSDKNDPEFKKLSGFLRNMRITIQHRMYRRSQAFARHSRNARYQQPNPSEHRLTKDPDDSLLRHKDDTTPRRRMDASPPCRRVDDSPPPSTSSHGRLSSSLRVVAWMTLLLPPHRRVDDSPHSALSRAGFFSAPSHG</sequence>
<proteinExistence type="predicted"/>
<evidence type="ECO:0000313" key="3">
    <source>
        <dbReference type="Proteomes" id="UP000054144"/>
    </source>
</evidence>
<evidence type="ECO:0000256" key="1">
    <source>
        <dbReference type="SAM" id="MobiDB-lite"/>
    </source>
</evidence>